<evidence type="ECO:0000256" key="5">
    <source>
        <dbReference type="ARBA" id="ARBA00022989"/>
    </source>
</evidence>
<protein>
    <submittedName>
        <fullName evidence="10">DUF421 domain-containing protein</fullName>
    </submittedName>
</protein>
<dbReference type="InterPro" id="IPR023090">
    <property type="entry name" value="UPF0702_alpha/beta_dom_sf"/>
</dbReference>
<evidence type="ECO:0000256" key="3">
    <source>
        <dbReference type="ARBA" id="ARBA00022475"/>
    </source>
</evidence>
<evidence type="ECO:0000259" key="9">
    <source>
        <dbReference type="Pfam" id="PF20730"/>
    </source>
</evidence>
<evidence type="ECO:0000259" key="8">
    <source>
        <dbReference type="Pfam" id="PF04239"/>
    </source>
</evidence>
<name>A0ABW2UU92_9BACI</name>
<keyword evidence="11" id="KW-1185">Reference proteome</keyword>
<evidence type="ECO:0000313" key="11">
    <source>
        <dbReference type="Proteomes" id="UP001596620"/>
    </source>
</evidence>
<keyword evidence="3" id="KW-1003">Cell membrane</keyword>
<dbReference type="PANTHER" id="PTHR34582">
    <property type="entry name" value="UPF0702 TRANSMEMBRANE PROTEIN YCAP"/>
    <property type="match status" value="1"/>
</dbReference>
<dbReference type="PANTHER" id="PTHR34582:SF5">
    <property type="entry name" value="UPF0702 TRANSMEMBRANE PROTEIN YETF"/>
    <property type="match status" value="1"/>
</dbReference>
<comment type="similarity">
    <text evidence="2">Belongs to the UPF0702 family.</text>
</comment>
<dbReference type="Gene3D" id="3.30.240.20">
    <property type="entry name" value="bsu07140 like domains"/>
    <property type="match status" value="2"/>
</dbReference>
<dbReference type="Proteomes" id="UP001596620">
    <property type="component" value="Unassembled WGS sequence"/>
</dbReference>
<dbReference type="EMBL" id="JBHTGR010000005">
    <property type="protein sequence ID" value="MFC7746226.1"/>
    <property type="molecule type" value="Genomic_DNA"/>
</dbReference>
<feature type="transmembrane region" description="Helical" evidence="7">
    <location>
        <begin position="31"/>
        <end position="52"/>
    </location>
</feature>
<dbReference type="InterPro" id="IPR048454">
    <property type="entry name" value="YetF_N"/>
</dbReference>
<gene>
    <name evidence="10" type="ORF">ACFQU8_03095</name>
</gene>
<evidence type="ECO:0000256" key="4">
    <source>
        <dbReference type="ARBA" id="ARBA00022692"/>
    </source>
</evidence>
<organism evidence="10 11">
    <name type="scientific">Lentibacillus kimchii</name>
    <dbReference type="NCBI Taxonomy" id="1542911"/>
    <lineage>
        <taxon>Bacteria</taxon>
        <taxon>Bacillati</taxon>
        <taxon>Bacillota</taxon>
        <taxon>Bacilli</taxon>
        <taxon>Bacillales</taxon>
        <taxon>Bacillaceae</taxon>
        <taxon>Lentibacillus</taxon>
    </lineage>
</organism>
<feature type="domain" description="YetF-like N-terminal transmembrane" evidence="9">
    <location>
        <begin position="3"/>
        <end position="76"/>
    </location>
</feature>
<sequence>MKYLLMLVDTVFGFFALFVLVKALGKTQISALTPFDFISAIILGELVGNALFDKNSGITEIAFLVVLWGLLLYITEKTTLKFKGSRAVMEGRPSLVIHKGLLIHDILKKNRLNLNELQHLLRSKDVFSVEEVEYAVLEVDGTISVLKKPDYQTPTNADLNVTPTPVKIGRTVISDGEIVWDNLEEAKLTKTWLENELHRQNIQAIDDVFYAEWQDNQQKLFVTLYHDQKST</sequence>
<evidence type="ECO:0000256" key="2">
    <source>
        <dbReference type="ARBA" id="ARBA00006448"/>
    </source>
</evidence>
<comment type="caution">
    <text evidence="10">The sequence shown here is derived from an EMBL/GenBank/DDBJ whole genome shotgun (WGS) entry which is preliminary data.</text>
</comment>
<evidence type="ECO:0000256" key="6">
    <source>
        <dbReference type="ARBA" id="ARBA00023136"/>
    </source>
</evidence>
<reference evidence="11" key="1">
    <citation type="journal article" date="2019" name="Int. J. Syst. Evol. Microbiol.">
        <title>The Global Catalogue of Microorganisms (GCM) 10K type strain sequencing project: providing services to taxonomists for standard genome sequencing and annotation.</title>
        <authorList>
            <consortium name="The Broad Institute Genomics Platform"/>
            <consortium name="The Broad Institute Genome Sequencing Center for Infectious Disease"/>
            <person name="Wu L."/>
            <person name="Ma J."/>
        </authorList>
    </citation>
    <scope>NUCLEOTIDE SEQUENCE [LARGE SCALE GENOMIC DNA]</scope>
    <source>
        <strain evidence="11">JCM 30234</strain>
    </source>
</reference>
<dbReference type="Pfam" id="PF04239">
    <property type="entry name" value="DUF421"/>
    <property type="match status" value="1"/>
</dbReference>
<feature type="transmembrane region" description="Helical" evidence="7">
    <location>
        <begin position="58"/>
        <end position="75"/>
    </location>
</feature>
<dbReference type="InterPro" id="IPR007353">
    <property type="entry name" value="DUF421"/>
</dbReference>
<evidence type="ECO:0000256" key="7">
    <source>
        <dbReference type="SAM" id="Phobius"/>
    </source>
</evidence>
<dbReference type="Pfam" id="PF20730">
    <property type="entry name" value="YetF_N"/>
    <property type="match status" value="1"/>
</dbReference>
<keyword evidence="6 7" id="KW-0472">Membrane</keyword>
<keyword evidence="5 7" id="KW-1133">Transmembrane helix</keyword>
<evidence type="ECO:0000313" key="10">
    <source>
        <dbReference type="EMBL" id="MFC7746226.1"/>
    </source>
</evidence>
<keyword evidence="4 7" id="KW-0812">Transmembrane</keyword>
<feature type="domain" description="YetF C-terminal" evidence="8">
    <location>
        <begin position="81"/>
        <end position="214"/>
    </location>
</feature>
<dbReference type="RefSeq" id="WP_382357708.1">
    <property type="nucleotide sequence ID" value="NZ_JBHTGR010000005.1"/>
</dbReference>
<accession>A0ABW2UU92</accession>
<proteinExistence type="inferred from homology"/>
<feature type="transmembrane region" description="Helical" evidence="7">
    <location>
        <begin position="6"/>
        <end position="24"/>
    </location>
</feature>
<evidence type="ECO:0000256" key="1">
    <source>
        <dbReference type="ARBA" id="ARBA00004651"/>
    </source>
</evidence>
<comment type="subcellular location">
    <subcellularLocation>
        <location evidence="1">Cell membrane</location>
        <topology evidence="1">Multi-pass membrane protein</topology>
    </subcellularLocation>
</comment>